<organism evidence="1 2">
    <name type="scientific">Racocetra persica</name>
    <dbReference type="NCBI Taxonomy" id="160502"/>
    <lineage>
        <taxon>Eukaryota</taxon>
        <taxon>Fungi</taxon>
        <taxon>Fungi incertae sedis</taxon>
        <taxon>Mucoromycota</taxon>
        <taxon>Glomeromycotina</taxon>
        <taxon>Glomeromycetes</taxon>
        <taxon>Diversisporales</taxon>
        <taxon>Gigasporaceae</taxon>
        <taxon>Racocetra</taxon>
    </lineage>
</organism>
<protein>
    <submittedName>
        <fullName evidence="1">31018_t:CDS:1</fullName>
    </submittedName>
</protein>
<feature type="non-terminal residue" evidence="1">
    <location>
        <position position="1"/>
    </location>
</feature>
<comment type="caution">
    <text evidence="1">The sequence shown here is derived from an EMBL/GenBank/DDBJ whole genome shotgun (WGS) entry which is preliminary data.</text>
</comment>
<feature type="non-terminal residue" evidence="1">
    <location>
        <position position="384"/>
    </location>
</feature>
<gene>
    <name evidence="1" type="ORF">RPERSI_LOCUS18973</name>
</gene>
<name>A0ACA9RE15_9GLOM</name>
<keyword evidence="2" id="KW-1185">Reference proteome</keyword>
<dbReference type="Proteomes" id="UP000789920">
    <property type="component" value="Unassembled WGS sequence"/>
</dbReference>
<reference evidence="1" key="1">
    <citation type="submission" date="2021-06" db="EMBL/GenBank/DDBJ databases">
        <authorList>
            <person name="Kallberg Y."/>
            <person name="Tangrot J."/>
            <person name="Rosling A."/>
        </authorList>
    </citation>
    <scope>NUCLEOTIDE SEQUENCE</scope>
    <source>
        <strain evidence="1">MA461A</strain>
    </source>
</reference>
<proteinExistence type="predicted"/>
<evidence type="ECO:0000313" key="1">
    <source>
        <dbReference type="EMBL" id="CAG8790005.1"/>
    </source>
</evidence>
<sequence length="384" mass="43938">TLVQAIYLHLMKRLHPSVNKTYQDIWHRVTASFSPHMLESFLTSLLLHAQNCDLSNVPTPVSIENRSRHLIRKIAKILMLLIGNRNNESVLFLIKYKYFVGKKSFSVIILRVLCCFLCWRGLQKEKSDDKSLNPLIYNDLINVLKNLISSWSDPTFVKHGSISDQKYITSVILILFGYIPKETLIDAGITRDIVSGVSRWLQNSFEESRKLGMITAEMLSRLTDETGNVLDFELNAEDEEVRYLRQLVEVKDGLLDLPEIENEVVAEDQEEIVSKSDQIVDSSEKHFNTEIPIDSISTTENVDSQPADSDDDDEFEPYPMEEESENDDDDKCEPQIKKKKILSPVYIIDLLSYLKSSDDPDKMEIAINTAAKLIRNKTGFGMEL</sequence>
<dbReference type="EMBL" id="CAJVQC010051151">
    <property type="protein sequence ID" value="CAG8790005.1"/>
    <property type="molecule type" value="Genomic_DNA"/>
</dbReference>
<evidence type="ECO:0000313" key="2">
    <source>
        <dbReference type="Proteomes" id="UP000789920"/>
    </source>
</evidence>
<accession>A0ACA9RE15</accession>